<gene>
    <name evidence="2" type="primary">LOC112468386</name>
</gene>
<evidence type="ECO:0000313" key="2">
    <source>
        <dbReference type="RefSeq" id="XP_024893291.1"/>
    </source>
</evidence>
<dbReference type="GeneID" id="112468386"/>
<name>A0A6J1RKT8_9HYME</name>
<evidence type="ECO:0000313" key="1">
    <source>
        <dbReference type="Proteomes" id="UP000504618"/>
    </source>
</evidence>
<reference evidence="2" key="1">
    <citation type="submission" date="2025-08" db="UniProtKB">
        <authorList>
            <consortium name="RefSeq"/>
        </authorList>
    </citation>
    <scope>IDENTIFICATION</scope>
    <source>
        <tissue evidence="2">Whole body</tissue>
    </source>
</reference>
<sequence length="164" mass="18822">MQSSSAAQTTDCLGRCDNLTMEELDHITDNIHKTLTDPKGNELFASYLMDGQFSDSLACLNVYNTCSKYLTEEQNRSIHGSSSEEESKSLESLVTKVEMMQKTVFDLNEIDLSLMKQFKDALKEKTKEALLNVLENIKDQCQNCLRKMHERFRDYILRCKNTST</sequence>
<accession>A0A6J1RKT8</accession>
<proteinExistence type="predicted"/>
<dbReference type="AlphaFoldDB" id="A0A6J1RKT8"/>
<dbReference type="Proteomes" id="UP000504618">
    <property type="component" value="Unplaced"/>
</dbReference>
<protein>
    <submittedName>
        <fullName evidence="2">Uncharacterized protein LOC112468386</fullName>
    </submittedName>
</protein>
<dbReference type="OrthoDB" id="6596404at2759"/>
<organism evidence="1 2">
    <name type="scientific">Temnothorax curvispinosus</name>
    <dbReference type="NCBI Taxonomy" id="300111"/>
    <lineage>
        <taxon>Eukaryota</taxon>
        <taxon>Metazoa</taxon>
        <taxon>Ecdysozoa</taxon>
        <taxon>Arthropoda</taxon>
        <taxon>Hexapoda</taxon>
        <taxon>Insecta</taxon>
        <taxon>Pterygota</taxon>
        <taxon>Neoptera</taxon>
        <taxon>Endopterygota</taxon>
        <taxon>Hymenoptera</taxon>
        <taxon>Apocrita</taxon>
        <taxon>Aculeata</taxon>
        <taxon>Formicoidea</taxon>
        <taxon>Formicidae</taxon>
        <taxon>Myrmicinae</taxon>
        <taxon>Temnothorax</taxon>
    </lineage>
</organism>
<dbReference type="RefSeq" id="XP_024893291.1">
    <property type="nucleotide sequence ID" value="XM_025037523.1"/>
</dbReference>
<keyword evidence="1" id="KW-1185">Reference proteome</keyword>